<dbReference type="GO" id="GO:0003677">
    <property type="term" value="F:DNA binding"/>
    <property type="evidence" value="ECO:0007669"/>
    <property type="project" value="UniProtKB-KW"/>
</dbReference>
<dbReference type="Proteomes" id="UP000318521">
    <property type="component" value="Unassembled WGS sequence"/>
</dbReference>
<evidence type="ECO:0000313" key="5">
    <source>
        <dbReference type="EMBL" id="TSB45959.1"/>
    </source>
</evidence>
<gene>
    <name evidence="5" type="ORF">FN960_13720</name>
</gene>
<dbReference type="PROSITE" id="PS51118">
    <property type="entry name" value="HTH_HXLR"/>
    <property type="match status" value="1"/>
</dbReference>
<comment type="caution">
    <text evidence="5">The sequence shown here is derived from an EMBL/GenBank/DDBJ whole genome shotgun (WGS) entry which is preliminary data.</text>
</comment>
<proteinExistence type="predicted"/>
<keyword evidence="3" id="KW-0804">Transcription</keyword>
<keyword evidence="6" id="KW-1185">Reference proteome</keyword>
<keyword evidence="1" id="KW-0805">Transcription regulation</keyword>
<dbReference type="Pfam" id="PF01638">
    <property type="entry name" value="HxlR"/>
    <property type="match status" value="2"/>
</dbReference>
<dbReference type="AlphaFoldDB" id="A0A553ZWX6"/>
<dbReference type="InterPro" id="IPR036388">
    <property type="entry name" value="WH-like_DNA-bd_sf"/>
</dbReference>
<dbReference type="InterPro" id="IPR036390">
    <property type="entry name" value="WH_DNA-bd_sf"/>
</dbReference>
<organism evidence="5 6">
    <name type="scientific">Alkalicoccobacillus porphyridii</name>
    <dbReference type="NCBI Taxonomy" id="2597270"/>
    <lineage>
        <taxon>Bacteria</taxon>
        <taxon>Bacillati</taxon>
        <taxon>Bacillota</taxon>
        <taxon>Bacilli</taxon>
        <taxon>Bacillales</taxon>
        <taxon>Bacillaceae</taxon>
        <taxon>Alkalicoccobacillus</taxon>
    </lineage>
</organism>
<feature type="domain" description="HTH hxlR-type" evidence="4">
    <location>
        <begin position="95"/>
        <end position="188"/>
    </location>
</feature>
<dbReference type="EMBL" id="VLXZ01000008">
    <property type="protein sequence ID" value="TSB45959.1"/>
    <property type="molecule type" value="Genomic_DNA"/>
</dbReference>
<dbReference type="InterPro" id="IPR002577">
    <property type="entry name" value="HTH_HxlR"/>
</dbReference>
<protein>
    <recommendedName>
        <fullName evidence="4">HTH hxlR-type domain-containing protein</fullName>
    </recommendedName>
</protein>
<name>A0A553ZWX6_9BACI</name>
<reference evidence="5 6" key="1">
    <citation type="submission" date="2019-07" db="EMBL/GenBank/DDBJ databases">
        <authorList>
            <person name="Park Y.J."/>
            <person name="Jeong S.E."/>
            <person name="Jung H.S."/>
        </authorList>
    </citation>
    <scope>NUCLEOTIDE SEQUENCE [LARGE SCALE GENOMIC DNA]</scope>
    <source>
        <strain evidence="6">P16(2019)</strain>
    </source>
</reference>
<dbReference type="OrthoDB" id="9800966at2"/>
<accession>A0A553ZWX6</accession>
<evidence type="ECO:0000259" key="4">
    <source>
        <dbReference type="PROSITE" id="PS51118"/>
    </source>
</evidence>
<sequence>MNQAVQLVNITRDLSGKWMIPILLNVESSGGRFTPLKNALQIAPSRLSDNLIVMCTAGLIQQQSPFERNHPLLPEYKLTEKGLFMKEAALVLSHSEEQLNKGFLAGKAWNWPVLIALYYEYHEFNSIRRLLDKPTPRIISTRLNQLHNQELVEKELISKPRPKFNYLLSKEARPILQMTNQNLSGLFI</sequence>
<evidence type="ECO:0000256" key="1">
    <source>
        <dbReference type="ARBA" id="ARBA00023015"/>
    </source>
</evidence>
<evidence type="ECO:0000256" key="2">
    <source>
        <dbReference type="ARBA" id="ARBA00023125"/>
    </source>
</evidence>
<dbReference type="PANTHER" id="PTHR33204">
    <property type="entry name" value="TRANSCRIPTIONAL REGULATOR, MARR FAMILY"/>
    <property type="match status" value="1"/>
</dbReference>
<dbReference type="Gene3D" id="1.10.10.10">
    <property type="entry name" value="Winged helix-like DNA-binding domain superfamily/Winged helix DNA-binding domain"/>
    <property type="match status" value="2"/>
</dbReference>
<evidence type="ECO:0000313" key="6">
    <source>
        <dbReference type="Proteomes" id="UP000318521"/>
    </source>
</evidence>
<dbReference type="PANTHER" id="PTHR33204:SF18">
    <property type="entry name" value="TRANSCRIPTIONAL REGULATORY PROTEIN"/>
    <property type="match status" value="1"/>
</dbReference>
<dbReference type="RefSeq" id="WP_143849299.1">
    <property type="nucleotide sequence ID" value="NZ_VLXZ01000008.1"/>
</dbReference>
<evidence type="ECO:0000256" key="3">
    <source>
        <dbReference type="ARBA" id="ARBA00023163"/>
    </source>
</evidence>
<dbReference type="SUPFAM" id="SSF46785">
    <property type="entry name" value="Winged helix' DNA-binding domain"/>
    <property type="match status" value="2"/>
</dbReference>
<keyword evidence="2" id="KW-0238">DNA-binding</keyword>